<feature type="region of interest" description="Disordered" evidence="7">
    <location>
        <begin position="50"/>
        <end position="87"/>
    </location>
</feature>
<dbReference type="Proteomes" id="UP000800040">
    <property type="component" value="Unassembled WGS sequence"/>
</dbReference>
<keyword evidence="2 6" id="KW-0805">Transcription regulation</keyword>
<dbReference type="GO" id="GO:0003700">
    <property type="term" value="F:DNA-binding transcription factor activity"/>
    <property type="evidence" value="ECO:0007669"/>
    <property type="project" value="UniProtKB-UniRule"/>
</dbReference>
<dbReference type="PROSITE" id="PS51152">
    <property type="entry name" value="NFYA_HAP2_2"/>
    <property type="match status" value="1"/>
</dbReference>
<evidence type="ECO:0000256" key="7">
    <source>
        <dbReference type="SAM" id="MobiDB-lite"/>
    </source>
</evidence>
<comment type="subcellular location">
    <subcellularLocation>
        <location evidence="1 6">Nucleus</location>
    </subcellularLocation>
</comment>
<gene>
    <name evidence="8" type="ORF">BDW02DRAFT_469775</name>
</gene>
<protein>
    <recommendedName>
        <fullName evidence="6">Transcriptional activator HAP2</fullName>
    </recommendedName>
</protein>
<keyword evidence="3 6" id="KW-0238">DNA-binding</keyword>
<feature type="region of interest" description="Disordered" evidence="7">
    <location>
        <begin position="1"/>
        <end position="32"/>
    </location>
</feature>
<keyword evidence="4 6" id="KW-0804">Transcription</keyword>
<comment type="similarity">
    <text evidence="6">Belongs to the NFYA/HAP2 subunit family.</text>
</comment>
<organism evidence="8 9">
    <name type="scientific">Decorospora gaudefroyi</name>
    <dbReference type="NCBI Taxonomy" id="184978"/>
    <lineage>
        <taxon>Eukaryota</taxon>
        <taxon>Fungi</taxon>
        <taxon>Dikarya</taxon>
        <taxon>Ascomycota</taxon>
        <taxon>Pezizomycotina</taxon>
        <taxon>Dothideomycetes</taxon>
        <taxon>Pleosporomycetidae</taxon>
        <taxon>Pleosporales</taxon>
        <taxon>Pleosporineae</taxon>
        <taxon>Pleosporaceae</taxon>
        <taxon>Decorospora</taxon>
    </lineage>
</organism>
<dbReference type="EMBL" id="ML975258">
    <property type="protein sequence ID" value="KAF1837798.1"/>
    <property type="molecule type" value="Genomic_DNA"/>
</dbReference>
<evidence type="ECO:0000256" key="4">
    <source>
        <dbReference type="ARBA" id="ARBA00023163"/>
    </source>
</evidence>
<feature type="compositionally biased region" description="Polar residues" evidence="7">
    <location>
        <begin position="1"/>
        <end position="14"/>
    </location>
</feature>
<evidence type="ECO:0000256" key="2">
    <source>
        <dbReference type="ARBA" id="ARBA00023015"/>
    </source>
</evidence>
<dbReference type="SMART" id="SM00521">
    <property type="entry name" value="CBF"/>
    <property type="match status" value="1"/>
</dbReference>
<evidence type="ECO:0000256" key="3">
    <source>
        <dbReference type="ARBA" id="ARBA00023125"/>
    </source>
</evidence>
<evidence type="ECO:0000313" key="8">
    <source>
        <dbReference type="EMBL" id="KAF1837798.1"/>
    </source>
</evidence>
<feature type="non-terminal residue" evidence="8">
    <location>
        <position position="1"/>
    </location>
</feature>
<accession>A0A6A5KL16</accession>
<sequence length="87" mass="9847">PSQTRTSNMSTGSEQLDALPHLNAKQRSRIQKRRLARQKLQEVLALKKSRVLPPQPNNHPSGCMRPPRGPDGRFLTPEQIATKELEK</sequence>
<dbReference type="GO" id="GO:0003677">
    <property type="term" value="F:DNA binding"/>
    <property type="evidence" value="ECO:0007669"/>
    <property type="project" value="UniProtKB-KW"/>
</dbReference>
<dbReference type="AlphaFoldDB" id="A0A6A5KL16"/>
<comment type="function">
    <text evidence="6">Component of the sequence-specific heterotrimeric transcription factor (NF-Y) which specifically recognizes a 5'-CCAAT-3' box motif found in the promoters of its target genes.</text>
</comment>
<reference evidence="8" key="1">
    <citation type="submission" date="2020-01" db="EMBL/GenBank/DDBJ databases">
        <authorList>
            <consortium name="DOE Joint Genome Institute"/>
            <person name="Haridas S."/>
            <person name="Albert R."/>
            <person name="Binder M."/>
            <person name="Bloem J."/>
            <person name="Labutti K."/>
            <person name="Salamov A."/>
            <person name="Andreopoulos B."/>
            <person name="Baker S.E."/>
            <person name="Barry K."/>
            <person name="Bills G."/>
            <person name="Bluhm B.H."/>
            <person name="Cannon C."/>
            <person name="Castanera R."/>
            <person name="Culley D.E."/>
            <person name="Daum C."/>
            <person name="Ezra D."/>
            <person name="Gonzalez J.B."/>
            <person name="Henrissat B."/>
            <person name="Kuo A."/>
            <person name="Liang C."/>
            <person name="Lipzen A."/>
            <person name="Lutzoni F."/>
            <person name="Magnuson J."/>
            <person name="Mondo S."/>
            <person name="Nolan M."/>
            <person name="Ohm R."/>
            <person name="Pangilinan J."/>
            <person name="Park H.-J."/>
            <person name="Ramirez L."/>
            <person name="Alfaro M."/>
            <person name="Sun H."/>
            <person name="Tritt A."/>
            <person name="Yoshinaga Y."/>
            <person name="Zwiers L.-H."/>
            <person name="Turgeon B.G."/>
            <person name="Goodwin S.B."/>
            <person name="Spatafora J.W."/>
            <person name="Crous P.W."/>
            <person name="Grigoriev I.V."/>
        </authorList>
    </citation>
    <scope>NUCLEOTIDE SEQUENCE</scope>
    <source>
        <strain evidence="8">P77</strain>
    </source>
</reference>
<evidence type="ECO:0000256" key="5">
    <source>
        <dbReference type="ARBA" id="ARBA00023242"/>
    </source>
</evidence>
<dbReference type="InterPro" id="IPR001289">
    <property type="entry name" value="NFYA"/>
</dbReference>
<evidence type="ECO:0000256" key="6">
    <source>
        <dbReference type="RuleBase" id="RU367155"/>
    </source>
</evidence>
<dbReference type="Pfam" id="PF02045">
    <property type="entry name" value="CBFB_NFYA"/>
    <property type="match status" value="1"/>
</dbReference>
<evidence type="ECO:0000313" key="9">
    <source>
        <dbReference type="Proteomes" id="UP000800040"/>
    </source>
</evidence>
<comment type="subunit">
    <text evidence="6">Heterotrimer.</text>
</comment>
<feature type="non-terminal residue" evidence="8">
    <location>
        <position position="87"/>
    </location>
</feature>
<dbReference type="OrthoDB" id="3674426at2759"/>
<dbReference type="GO" id="GO:0005634">
    <property type="term" value="C:nucleus"/>
    <property type="evidence" value="ECO:0007669"/>
    <property type="project" value="UniProtKB-SubCell"/>
</dbReference>
<name>A0A6A5KL16_9PLEO</name>
<keyword evidence="9" id="KW-1185">Reference proteome</keyword>
<evidence type="ECO:0000256" key="1">
    <source>
        <dbReference type="ARBA" id="ARBA00004123"/>
    </source>
</evidence>
<proteinExistence type="inferred from homology"/>
<keyword evidence="5 6" id="KW-0539">Nucleus</keyword>
<dbReference type="Gene3D" id="6.10.250.2430">
    <property type="match status" value="1"/>
</dbReference>